<dbReference type="InterPro" id="IPR036291">
    <property type="entry name" value="NAD(P)-bd_dom_sf"/>
</dbReference>
<proteinExistence type="inferred from homology"/>
<organism evidence="3 4">
    <name type="scientific">Glaciihabitans tibetensis</name>
    <dbReference type="NCBI Taxonomy" id="1266600"/>
    <lineage>
        <taxon>Bacteria</taxon>
        <taxon>Bacillati</taxon>
        <taxon>Actinomycetota</taxon>
        <taxon>Actinomycetes</taxon>
        <taxon>Micrococcales</taxon>
        <taxon>Microbacteriaceae</taxon>
        <taxon>Glaciihabitans</taxon>
    </lineage>
</organism>
<protein>
    <submittedName>
        <fullName evidence="3">UDP-glucose 4-epimerase</fullName>
    </submittedName>
</protein>
<name>A0A2T0VFF4_9MICO</name>
<comment type="caution">
    <text evidence="3">The sequence shown here is derived from an EMBL/GenBank/DDBJ whole genome shotgun (WGS) entry which is preliminary data.</text>
</comment>
<dbReference type="EMBL" id="PVTL01000003">
    <property type="protein sequence ID" value="PRY68892.1"/>
    <property type="molecule type" value="Genomic_DNA"/>
</dbReference>
<keyword evidence="4" id="KW-1185">Reference proteome</keyword>
<evidence type="ECO:0000259" key="2">
    <source>
        <dbReference type="Pfam" id="PF01370"/>
    </source>
</evidence>
<dbReference type="PANTHER" id="PTHR43000">
    <property type="entry name" value="DTDP-D-GLUCOSE 4,6-DEHYDRATASE-RELATED"/>
    <property type="match status" value="1"/>
</dbReference>
<dbReference type="Pfam" id="PF01370">
    <property type="entry name" value="Epimerase"/>
    <property type="match status" value="1"/>
</dbReference>
<gene>
    <name evidence="3" type="ORF">B0I08_10397</name>
</gene>
<comment type="similarity">
    <text evidence="1">Belongs to the NAD(P)-dependent epimerase/dehydratase family.</text>
</comment>
<evidence type="ECO:0000313" key="3">
    <source>
        <dbReference type="EMBL" id="PRY68892.1"/>
    </source>
</evidence>
<reference evidence="3 4" key="1">
    <citation type="submission" date="2018-03" db="EMBL/GenBank/DDBJ databases">
        <title>Genomic Encyclopedia of Type Strains, Phase III (KMG-III): the genomes of soil and plant-associated and newly described type strains.</title>
        <authorList>
            <person name="Whitman W."/>
        </authorList>
    </citation>
    <scope>NUCLEOTIDE SEQUENCE [LARGE SCALE GENOMIC DNA]</scope>
    <source>
        <strain evidence="3 4">CGMCC 1.12484</strain>
    </source>
</reference>
<evidence type="ECO:0000256" key="1">
    <source>
        <dbReference type="ARBA" id="ARBA00007637"/>
    </source>
</evidence>
<dbReference type="Gene3D" id="3.40.50.720">
    <property type="entry name" value="NAD(P)-binding Rossmann-like Domain"/>
    <property type="match status" value="1"/>
</dbReference>
<accession>A0A2T0VFF4</accession>
<sequence>MKILVTGAGGAMGRTLVRRLSSSPEHTVIATYHRVDDTIEVASFQQIELDITDTDQVDAALQRMRPDAVVHLAALVGAACESDPDLAEKVNVEAVASLTEAAARHRVAKLVFISTAAVYGDGLSAPVSESHATHPTTTYARTKLAAEEGLENASRRSDTPDVVVLRVFNVWGDGFSTSLVERLRTSSEAAPVMLNGLDTFLRDYVHVDDVVQACELALTAGLSRFEVVNIGSGVAVSNADLVRWIARATPPVYEVVPAATSYSCADIAKAERVLGYSPEHTIIP</sequence>
<dbReference type="AlphaFoldDB" id="A0A2T0VFF4"/>
<dbReference type="InterPro" id="IPR001509">
    <property type="entry name" value="Epimerase_deHydtase"/>
</dbReference>
<evidence type="ECO:0000313" key="4">
    <source>
        <dbReference type="Proteomes" id="UP000237983"/>
    </source>
</evidence>
<dbReference type="SUPFAM" id="SSF51735">
    <property type="entry name" value="NAD(P)-binding Rossmann-fold domains"/>
    <property type="match status" value="1"/>
</dbReference>
<dbReference type="Proteomes" id="UP000237983">
    <property type="component" value="Unassembled WGS sequence"/>
</dbReference>
<feature type="domain" description="NAD-dependent epimerase/dehydratase" evidence="2">
    <location>
        <begin position="3"/>
        <end position="231"/>
    </location>
</feature>